<dbReference type="EMBL" id="BNAT01000021">
    <property type="protein sequence ID" value="GHE37289.1"/>
    <property type="molecule type" value="Genomic_DNA"/>
</dbReference>
<organism evidence="2 3">
    <name type="scientific">Streptomyces capitiformicae</name>
    <dbReference type="NCBI Taxonomy" id="2014920"/>
    <lineage>
        <taxon>Bacteria</taxon>
        <taxon>Bacillati</taxon>
        <taxon>Actinomycetota</taxon>
        <taxon>Actinomycetes</taxon>
        <taxon>Kitasatosporales</taxon>
        <taxon>Streptomycetaceae</taxon>
        <taxon>Streptomyces</taxon>
    </lineage>
</organism>
<dbReference type="AlphaFoldDB" id="A0A918Z4P5"/>
<proteinExistence type="predicted"/>
<feature type="region of interest" description="Disordered" evidence="1">
    <location>
        <begin position="136"/>
        <end position="168"/>
    </location>
</feature>
<reference evidence="2" key="1">
    <citation type="journal article" date="2014" name="Int. J. Syst. Evol. Microbiol.">
        <title>Complete genome sequence of Corynebacterium casei LMG S-19264T (=DSM 44701T), isolated from a smear-ripened cheese.</title>
        <authorList>
            <consortium name="US DOE Joint Genome Institute (JGI-PGF)"/>
            <person name="Walter F."/>
            <person name="Albersmeier A."/>
            <person name="Kalinowski J."/>
            <person name="Ruckert C."/>
        </authorList>
    </citation>
    <scope>NUCLEOTIDE SEQUENCE</scope>
    <source>
        <strain evidence="2">CGMCC 4.7403</strain>
    </source>
</reference>
<gene>
    <name evidence="2" type="ORF">GCM10017771_55580</name>
</gene>
<evidence type="ECO:0000256" key="1">
    <source>
        <dbReference type="SAM" id="MobiDB-lite"/>
    </source>
</evidence>
<comment type="caution">
    <text evidence="2">The sequence shown here is derived from an EMBL/GenBank/DDBJ whole genome shotgun (WGS) entry which is preliminary data.</text>
</comment>
<dbReference type="Proteomes" id="UP000603227">
    <property type="component" value="Unassembled WGS sequence"/>
</dbReference>
<accession>A0A918Z4P5</accession>
<evidence type="ECO:0000313" key="2">
    <source>
        <dbReference type="EMBL" id="GHE37289.1"/>
    </source>
</evidence>
<reference evidence="2" key="2">
    <citation type="submission" date="2020-09" db="EMBL/GenBank/DDBJ databases">
        <authorList>
            <person name="Sun Q."/>
            <person name="Zhou Y."/>
        </authorList>
    </citation>
    <scope>NUCLEOTIDE SEQUENCE</scope>
    <source>
        <strain evidence="2">CGMCC 4.7403</strain>
    </source>
</reference>
<evidence type="ECO:0000313" key="3">
    <source>
        <dbReference type="Proteomes" id="UP000603227"/>
    </source>
</evidence>
<name>A0A918Z4P5_9ACTN</name>
<sequence length="168" mass="15909">MVVVTSGAPTAGGGLGMVTGPPGGSWMCPVVSLGMPACCGVEGCGCPGAPTKPEVGGGTEPGGAGGVGGATGTGGFAGAGPGCAPGGTEAGCPWWFAVGDHGVAGSCPGRWGGGSGAPTACCIRCHSVSYSHIDTGRQGLSTPPLPNGTVPGRRLVNGRGQPEVPKWP</sequence>
<protein>
    <submittedName>
        <fullName evidence="2">Uncharacterized protein</fullName>
    </submittedName>
</protein>
<keyword evidence="3" id="KW-1185">Reference proteome</keyword>